<feature type="region of interest" description="Disordered" evidence="8">
    <location>
        <begin position="93"/>
        <end position="116"/>
    </location>
</feature>
<evidence type="ECO:0000256" key="6">
    <source>
        <dbReference type="ARBA" id="ARBA00024036"/>
    </source>
</evidence>
<name>A0A1I5AVA2_9HYPH</name>
<dbReference type="SUPFAM" id="SSF52540">
    <property type="entry name" value="P-loop containing nucleoside triphosphate hydrolases"/>
    <property type="match status" value="1"/>
</dbReference>
<reference evidence="10 11" key="1">
    <citation type="submission" date="2016-10" db="EMBL/GenBank/DDBJ databases">
        <authorList>
            <person name="de Groot N.N."/>
        </authorList>
    </citation>
    <scope>NUCLEOTIDE SEQUENCE [LARGE SCALE GENOMIC DNA]</scope>
    <source>
        <strain evidence="10 11">CGMCC 1.9157</strain>
    </source>
</reference>
<evidence type="ECO:0000256" key="4">
    <source>
        <dbReference type="ARBA" id="ARBA00023004"/>
    </source>
</evidence>
<keyword evidence="4 7" id="KW-0408">Iron</keyword>
<gene>
    <name evidence="10" type="ORF">SAMN04488056_101625</name>
</gene>
<dbReference type="GO" id="GO:0051539">
    <property type="term" value="F:4 iron, 4 sulfur cluster binding"/>
    <property type="evidence" value="ECO:0007669"/>
    <property type="project" value="TreeGrafter"/>
</dbReference>
<dbReference type="Pfam" id="PF10609">
    <property type="entry name" value="ParA"/>
    <property type="match status" value="1"/>
</dbReference>
<dbReference type="Pfam" id="PF01883">
    <property type="entry name" value="FeS_assembly_P"/>
    <property type="match status" value="1"/>
</dbReference>
<dbReference type="PANTHER" id="PTHR42961">
    <property type="entry name" value="IRON-SULFUR PROTEIN NUBPL"/>
    <property type="match status" value="1"/>
</dbReference>
<keyword evidence="11" id="KW-1185">Reference proteome</keyword>
<feature type="domain" description="MIP18 family-like" evidence="9">
    <location>
        <begin position="13"/>
        <end position="82"/>
    </location>
</feature>
<dbReference type="GO" id="GO:0046872">
    <property type="term" value="F:metal ion binding"/>
    <property type="evidence" value="ECO:0007669"/>
    <property type="project" value="UniProtKB-KW"/>
</dbReference>
<dbReference type="InterPro" id="IPR034904">
    <property type="entry name" value="FSCA_dom_sf"/>
</dbReference>
<dbReference type="GO" id="GO:0016226">
    <property type="term" value="P:iron-sulfur cluster assembly"/>
    <property type="evidence" value="ECO:0007669"/>
    <property type="project" value="InterPro"/>
</dbReference>
<sequence length="386" mass="40761">MFWKNKSDQSVTEDKILEILKQLKPAPNAQDIVSAGMVSDIIIKDGAVMFSISVPAEQADSFEPLRERAEAVVASLDGVKKAMVVLTAERAPGAGQGNATAAPQRPTPKKPPQGGGKIDIAGVKQIIAVSSAKGGVGKSTTAVNLALALQANGLKVGILDADIYGPSIPRLLKITDKPTAVPNSRRMYPLKAYGLMAMSIGLLVDPDTPMVWRGPMAVSALTQMIRDVNWDMEGELDVLVVDMPPGTGDIQLTMAQQVPLSGSVIVSTPQDLALIDARKGIAMFQKVNIPILGIVENMSYFACPTCGSRHDIFGHGGARSTAEEIGVPFLGEIPLHMDIRERSDAGDPVIVSEPESDHTAIYLSIANDMMKGLAGASKPAPAIVVE</sequence>
<comment type="similarity">
    <text evidence="6 7">Belongs to the Mrp/NBP35 ATP-binding proteins family.</text>
</comment>
<dbReference type="NCBIfam" id="NF008669">
    <property type="entry name" value="PRK11670.1"/>
    <property type="match status" value="1"/>
</dbReference>
<keyword evidence="5 7" id="KW-0411">Iron-sulfur</keyword>
<dbReference type="Gene3D" id="3.40.50.300">
    <property type="entry name" value="P-loop containing nucleotide triphosphate hydrolases"/>
    <property type="match status" value="1"/>
</dbReference>
<feature type="binding site" evidence="7">
    <location>
        <begin position="132"/>
        <end position="139"/>
    </location>
    <ligand>
        <name>ATP</name>
        <dbReference type="ChEBI" id="CHEBI:30616"/>
    </ligand>
</feature>
<dbReference type="GO" id="GO:0005524">
    <property type="term" value="F:ATP binding"/>
    <property type="evidence" value="ECO:0007669"/>
    <property type="project" value="UniProtKB-UniRule"/>
</dbReference>
<keyword evidence="3 7" id="KW-0067">ATP-binding</keyword>
<evidence type="ECO:0000256" key="2">
    <source>
        <dbReference type="ARBA" id="ARBA00022741"/>
    </source>
</evidence>
<evidence type="ECO:0000256" key="8">
    <source>
        <dbReference type="SAM" id="MobiDB-lite"/>
    </source>
</evidence>
<dbReference type="Proteomes" id="UP000199236">
    <property type="component" value="Unassembled WGS sequence"/>
</dbReference>
<dbReference type="FunFam" id="3.40.50.300:FF:000418">
    <property type="entry name" value="Iron-sulfur cluster carrier protein"/>
    <property type="match status" value="1"/>
</dbReference>
<keyword evidence="7" id="KW-0378">Hydrolase</keyword>
<dbReference type="InterPro" id="IPR044304">
    <property type="entry name" value="NUBPL-like"/>
</dbReference>
<evidence type="ECO:0000313" key="11">
    <source>
        <dbReference type="Proteomes" id="UP000199236"/>
    </source>
</evidence>
<comment type="function">
    <text evidence="7">Binds and transfers iron-sulfur (Fe-S) clusters to target apoproteins. Can hydrolyze ATP.</text>
</comment>
<evidence type="ECO:0000256" key="5">
    <source>
        <dbReference type="ARBA" id="ARBA00023014"/>
    </source>
</evidence>
<protein>
    <recommendedName>
        <fullName evidence="7">Iron-sulfur cluster carrier protein</fullName>
    </recommendedName>
</protein>
<accession>A0A1I5AVA2</accession>
<proteinExistence type="inferred from homology"/>
<evidence type="ECO:0000256" key="1">
    <source>
        <dbReference type="ARBA" id="ARBA00022723"/>
    </source>
</evidence>
<dbReference type="InterPro" id="IPR027417">
    <property type="entry name" value="P-loop_NTPase"/>
</dbReference>
<dbReference type="PANTHER" id="PTHR42961:SF2">
    <property type="entry name" value="IRON-SULFUR PROTEIN NUBPL"/>
    <property type="match status" value="1"/>
</dbReference>
<dbReference type="GO" id="GO:0016887">
    <property type="term" value="F:ATP hydrolysis activity"/>
    <property type="evidence" value="ECO:0007669"/>
    <property type="project" value="UniProtKB-UniRule"/>
</dbReference>
<evidence type="ECO:0000313" key="10">
    <source>
        <dbReference type="EMBL" id="SFN66388.1"/>
    </source>
</evidence>
<evidence type="ECO:0000259" key="9">
    <source>
        <dbReference type="Pfam" id="PF01883"/>
    </source>
</evidence>
<evidence type="ECO:0000256" key="7">
    <source>
        <dbReference type="HAMAP-Rule" id="MF_02040"/>
    </source>
</evidence>
<dbReference type="InterPro" id="IPR002744">
    <property type="entry name" value="MIP18-like"/>
</dbReference>
<dbReference type="AlphaFoldDB" id="A0A1I5AVA2"/>
<dbReference type="EMBL" id="FOVR01000001">
    <property type="protein sequence ID" value="SFN66388.1"/>
    <property type="molecule type" value="Genomic_DNA"/>
</dbReference>
<comment type="subunit">
    <text evidence="7">Homodimer.</text>
</comment>
<dbReference type="CDD" id="cd02037">
    <property type="entry name" value="Mrp_NBP35"/>
    <property type="match status" value="1"/>
</dbReference>
<evidence type="ECO:0000256" key="3">
    <source>
        <dbReference type="ARBA" id="ARBA00022840"/>
    </source>
</evidence>
<dbReference type="SUPFAM" id="SSF117916">
    <property type="entry name" value="Fe-S cluster assembly (FSCA) domain-like"/>
    <property type="match status" value="1"/>
</dbReference>
<dbReference type="GO" id="GO:0140663">
    <property type="term" value="F:ATP-dependent FeS chaperone activity"/>
    <property type="evidence" value="ECO:0007669"/>
    <property type="project" value="InterPro"/>
</dbReference>
<dbReference type="STRING" id="655353.SAMN04488056_101625"/>
<organism evidence="10 11">
    <name type="scientific">Cohaesibacter marisflavi</name>
    <dbReference type="NCBI Taxonomy" id="655353"/>
    <lineage>
        <taxon>Bacteria</taxon>
        <taxon>Pseudomonadati</taxon>
        <taxon>Pseudomonadota</taxon>
        <taxon>Alphaproteobacteria</taxon>
        <taxon>Hyphomicrobiales</taxon>
        <taxon>Cohaesibacteraceae</taxon>
    </lineage>
</organism>
<dbReference type="InterPro" id="IPR033756">
    <property type="entry name" value="YlxH/NBP35"/>
</dbReference>
<dbReference type="HAMAP" id="MF_02040">
    <property type="entry name" value="Mrp_NBP35"/>
    <property type="match status" value="1"/>
</dbReference>
<keyword evidence="2 7" id="KW-0547">Nucleotide-binding</keyword>
<keyword evidence="1 7" id="KW-0479">Metal-binding</keyword>
<dbReference type="Gene3D" id="3.30.300.130">
    <property type="entry name" value="Fe-S cluster assembly (FSCA)"/>
    <property type="match status" value="1"/>
</dbReference>
<dbReference type="InterPro" id="IPR019591">
    <property type="entry name" value="Mrp/NBP35_ATP-bd"/>
</dbReference>